<evidence type="ECO:0000313" key="2">
    <source>
        <dbReference type="Proteomes" id="UP001295444"/>
    </source>
</evidence>
<evidence type="ECO:0000313" key="1">
    <source>
        <dbReference type="EMBL" id="CAH2285906.1"/>
    </source>
</evidence>
<keyword evidence="2" id="KW-1185">Reference proteome</keyword>
<sequence length="76" mass="8692">MPGLLNPVTFNTEIAGGLTPRDVAAFSEQDWTYMHQWCNSSTIKPPIIITKLVPNRSQRALNRLRYFQVKAYIAQL</sequence>
<protein>
    <submittedName>
        <fullName evidence="1">Uncharacterized protein</fullName>
    </submittedName>
</protein>
<name>A0AAD1S210_PELCU</name>
<accession>A0AAD1S210</accession>
<organism evidence="1 2">
    <name type="scientific">Pelobates cultripes</name>
    <name type="common">Western spadefoot toad</name>
    <dbReference type="NCBI Taxonomy" id="61616"/>
    <lineage>
        <taxon>Eukaryota</taxon>
        <taxon>Metazoa</taxon>
        <taxon>Chordata</taxon>
        <taxon>Craniata</taxon>
        <taxon>Vertebrata</taxon>
        <taxon>Euteleostomi</taxon>
        <taxon>Amphibia</taxon>
        <taxon>Batrachia</taxon>
        <taxon>Anura</taxon>
        <taxon>Pelobatoidea</taxon>
        <taxon>Pelobatidae</taxon>
        <taxon>Pelobates</taxon>
    </lineage>
</organism>
<gene>
    <name evidence="1" type="ORF">PECUL_23A018653</name>
</gene>
<dbReference type="AlphaFoldDB" id="A0AAD1S210"/>
<reference evidence="1" key="1">
    <citation type="submission" date="2022-03" db="EMBL/GenBank/DDBJ databases">
        <authorList>
            <person name="Alioto T."/>
            <person name="Alioto T."/>
            <person name="Gomez Garrido J."/>
        </authorList>
    </citation>
    <scope>NUCLEOTIDE SEQUENCE</scope>
</reference>
<feature type="non-terminal residue" evidence="1">
    <location>
        <position position="76"/>
    </location>
</feature>
<dbReference type="EMBL" id="OW240915">
    <property type="protein sequence ID" value="CAH2285906.1"/>
    <property type="molecule type" value="Genomic_DNA"/>
</dbReference>
<proteinExistence type="predicted"/>
<dbReference type="Proteomes" id="UP001295444">
    <property type="component" value="Chromosome 04"/>
</dbReference>